<dbReference type="SUPFAM" id="SSF53850">
    <property type="entry name" value="Periplasmic binding protein-like II"/>
    <property type="match status" value="1"/>
</dbReference>
<proteinExistence type="predicted"/>
<dbReference type="EMBL" id="AOIP01000031">
    <property type="protein sequence ID" value="ELZ04257.1"/>
    <property type="molecule type" value="Genomic_DNA"/>
</dbReference>
<comment type="caution">
    <text evidence="1">The sequence shown here is derived from an EMBL/GenBank/DDBJ whole genome shotgun (WGS) entry which is preliminary data.</text>
</comment>
<dbReference type="OrthoDB" id="27995at2157"/>
<dbReference type="PANTHER" id="PTHR42941:SF1">
    <property type="entry name" value="SLL1037 PROTEIN"/>
    <property type="match status" value="1"/>
</dbReference>
<dbReference type="Gene3D" id="3.40.190.10">
    <property type="entry name" value="Periplasmic binding protein-like II"/>
    <property type="match status" value="2"/>
</dbReference>
<gene>
    <name evidence="1" type="ORF">C480_12111</name>
</gene>
<dbReference type="InterPro" id="IPR011852">
    <property type="entry name" value="TRAP_TAXI"/>
</dbReference>
<dbReference type="AlphaFoldDB" id="M0B128"/>
<dbReference type="RefSeq" id="WP_006665871.1">
    <property type="nucleotide sequence ID" value="NZ_AOIP01000031.1"/>
</dbReference>
<accession>M0B128</accession>
<protein>
    <submittedName>
        <fullName evidence="1">TRAP transporter solute receptor, TAXI family protein</fullName>
    </submittedName>
</protein>
<dbReference type="PATRIC" id="fig|1227491.4.peg.2487"/>
<keyword evidence="2" id="KW-1185">Reference proteome</keyword>
<dbReference type="Proteomes" id="UP000011591">
    <property type="component" value="Unassembled WGS sequence"/>
</dbReference>
<sequence>MVIGNISRRNVLQTGAAIGALGAAGCLGGGGGDTVRMGASAGGTWDVGLAFEQAVSDHGEDVAYSTIESPGYVGTTNRMSDGQVDGGIVDTNTMSKAMNGEDMFADSSVETLPWQGFLAFPYSIYVVARSDTDIETFDDLAGATVYPAEPGYSTRATTLDVWQMPQVADVYEEMDIVDMGVDDAPGAMEEGTIDAAIAYGTPGVGNTGFVVEYDSRTDVRYVEHTDELVEAIQEYSGAGFSEYDDVVEDFQWQQDIGADGIVSWDLEVTFTFHPETSTDQVYELTRIAHEHGDAVRDAEPRFTPESLDELTSAAIDDYPWHPGAAEYYQDQDAWNDDWLVGDPDDAGSYN</sequence>
<name>M0B128_9EURY</name>
<keyword evidence="1" id="KW-0675">Receptor</keyword>
<organism evidence="1 2">
    <name type="scientific">Natrialba aegyptia DSM 13077</name>
    <dbReference type="NCBI Taxonomy" id="1227491"/>
    <lineage>
        <taxon>Archaea</taxon>
        <taxon>Methanobacteriati</taxon>
        <taxon>Methanobacteriota</taxon>
        <taxon>Stenosarchaea group</taxon>
        <taxon>Halobacteria</taxon>
        <taxon>Halobacteriales</taxon>
        <taxon>Natrialbaceae</taxon>
        <taxon>Natrialba</taxon>
    </lineage>
</organism>
<dbReference type="Pfam" id="PF16868">
    <property type="entry name" value="NMT1_3"/>
    <property type="match status" value="1"/>
</dbReference>
<dbReference type="NCBIfam" id="TIGR02122">
    <property type="entry name" value="TRAP_TAXI"/>
    <property type="match status" value="1"/>
</dbReference>
<evidence type="ECO:0000313" key="2">
    <source>
        <dbReference type="Proteomes" id="UP000011591"/>
    </source>
</evidence>
<reference evidence="1 2" key="1">
    <citation type="journal article" date="2014" name="PLoS Genet.">
        <title>Phylogenetically driven sequencing of extremely halophilic archaea reveals strategies for static and dynamic osmo-response.</title>
        <authorList>
            <person name="Becker E.A."/>
            <person name="Seitzer P.M."/>
            <person name="Tritt A."/>
            <person name="Larsen D."/>
            <person name="Krusor M."/>
            <person name="Yao A.I."/>
            <person name="Wu D."/>
            <person name="Madern D."/>
            <person name="Eisen J.A."/>
            <person name="Darling A.E."/>
            <person name="Facciotti M.T."/>
        </authorList>
    </citation>
    <scope>NUCLEOTIDE SEQUENCE [LARGE SCALE GENOMIC DNA]</scope>
    <source>
        <strain evidence="1 2">DSM 13077</strain>
    </source>
</reference>
<evidence type="ECO:0000313" key="1">
    <source>
        <dbReference type="EMBL" id="ELZ04257.1"/>
    </source>
</evidence>
<dbReference type="PANTHER" id="PTHR42941">
    <property type="entry name" value="SLL1037 PROTEIN"/>
    <property type="match status" value="1"/>
</dbReference>